<evidence type="ECO:0000313" key="8">
    <source>
        <dbReference type="EMBL" id="CCE64384.1"/>
    </source>
</evidence>
<accession>G8BX80</accession>
<dbReference type="EMBL" id="HE612863">
    <property type="protein sequence ID" value="CCE64384.1"/>
    <property type="molecule type" value="Genomic_DNA"/>
</dbReference>
<evidence type="ECO:0000256" key="1">
    <source>
        <dbReference type="ARBA" id="ARBA00004604"/>
    </source>
</evidence>
<feature type="compositionally biased region" description="Basic and acidic residues" evidence="5">
    <location>
        <begin position="189"/>
        <end position="203"/>
    </location>
</feature>
<evidence type="ECO:0000256" key="4">
    <source>
        <dbReference type="ARBA" id="ARBA00023242"/>
    </source>
</evidence>
<feature type="compositionally biased region" description="Basic and acidic residues" evidence="5">
    <location>
        <begin position="449"/>
        <end position="485"/>
    </location>
</feature>
<keyword evidence="3" id="KW-0175">Coiled coil</keyword>
<reference evidence="8 9" key="1">
    <citation type="journal article" date="2011" name="Proc. Natl. Acad. Sci. U.S.A.">
        <title>Evolutionary erosion of yeast sex chromosomes by mating-type switching accidents.</title>
        <authorList>
            <person name="Gordon J.L."/>
            <person name="Armisen D."/>
            <person name="Proux-Wera E."/>
            <person name="Oheigeartaigh S.S."/>
            <person name="Byrne K.P."/>
            <person name="Wolfe K.H."/>
        </authorList>
    </citation>
    <scope>NUCLEOTIDE SEQUENCE [LARGE SCALE GENOMIC DNA]</scope>
    <source>
        <strain evidence="9">ATCC 24235 / CBS 4417 / NBRC 1672 / NRRL Y-8282 / UCD 70-5</strain>
    </source>
</reference>
<dbReference type="GO" id="GO:0032040">
    <property type="term" value="C:small-subunit processome"/>
    <property type="evidence" value="ECO:0007669"/>
    <property type="project" value="EnsemblFungi"/>
</dbReference>
<dbReference type="KEGG" id="tpf:TPHA_0H01780"/>
<protein>
    <submittedName>
        <fullName evidence="8">Uncharacterized protein</fullName>
    </submittedName>
</protein>
<evidence type="ECO:0000259" key="7">
    <source>
        <dbReference type="Pfam" id="PF25121"/>
    </source>
</evidence>
<evidence type="ECO:0000259" key="6">
    <source>
        <dbReference type="Pfam" id="PF08159"/>
    </source>
</evidence>
<feature type="domain" description="NUC153" evidence="6">
    <location>
        <begin position="545"/>
        <end position="573"/>
    </location>
</feature>
<dbReference type="Proteomes" id="UP000005666">
    <property type="component" value="Chromosome 8"/>
</dbReference>
<dbReference type="InterPro" id="IPR012580">
    <property type="entry name" value="NUC153"/>
</dbReference>
<name>G8BX80_TETPH</name>
<dbReference type="InterPro" id="IPR056750">
    <property type="entry name" value="RRM_ESF1"/>
</dbReference>
<dbReference type="RefSeq" id="XP_003686818.1">
    <property type="nucleotide sequence ID" value="XM_003686770.1"/>
</dbReference>
<dbReference type="InterPro" id="IPR039754">
    <property type="entry name" value="Esf1"/>
</dbReference>
<dbReference type="OMA" id="DHDFAID"/>
<comment type="similarity">
    <text evidence="2">Belongs to the ESF1 family.</text>
</comment>
<dbReference type="PANTHER" id="PTHR12202:SF0">
    <property type="entry name" value="ESF1 HOMOLOG"/>
    <property type="match status" value="1"/>
</dbReference>
<dbReference type="PANTHER" id="PTHR12202">
    <property type="entry name" value="ESF1 HOMOLOG"/>
    <property type="match status" value="1"/>
</dbReference>
<evidence type="ECO:0000256" key="3">
    <source>
        <dbReference type="ARBA" id="ARBA00023054"/>
    </source>
</evidence>
<dbReference type="eggNOG" id="KOG2318">
    <property type="taxonomic scope" value="Eukaryota"/>
</dbReference>
<dbReference type="GO" id="GO:0006364">
    <property type="term" value="P:rRNA processing"/>
    <property type="evidence" value="ECO:0007669"/>
    <property type="project" value="EnsemblFungi"/>
</dbReference>
<comment type="subcellular location">
    <subcellularLocation>
        <location evidence="1">Nucleus</location>
        <location evidence="1">Nucleolus</location>
    </subcellularLocation>
</comment>
<keyword evidence="9" id="KW-1185">Reference proteome</keyword>
<dbReference type="AlphaFoldDB" id="G8BX80"/>
<dbReference type="Pfam" id="PF08159">
    <property type="entry name" value="NUC153"/>
    <property type="match status" value="1"/>
</dbReference>
<feature type="region of interest" description="Disordered" evidence="5">
    <location>
        <begin position="576"/>
        <end position="622"/>
    </location>
</feature>
<feature type="region of interest" description="Disordered" evidence="5">
    <location>
        <begin position="189"/>
        <end position="224"/>
    </location>
</feature>
<evidence type="ECO:0000256" key="5">
    <source>
        <dbReference type="SAM" id="MobiDB-lite"/>
    </source>
</evidence>
<feature type="compositionally biased region" description="Basic residues" evidence="5">
    <location>
        <begin position="613"/>
        <end position="622"/>
    </location>
</feature>
<feature type="compositionally biased region" description="Basic residues" evidence="5">
    <location>
        <begin position="579"/>
        <end position="588"/>
    </location>
</feature>
<dbReference type="HOGENOM" id="CLU_010564_0_1_1"/>
<feature type="region of interest" description="Disordered" evidence="5">
    <location>
        <begin position="410"/>
        <end position="485"/>
    </location>
</feature>
<feature type="compositionally biased region" description="Acidic residues" evidence="5">
    <location>
        <begin position="112"/>
        <end position="131"/>
    </location>
</feature>
<dbReference type="GeneID" id="11533890"/>
<feature type="compositionally biased region" description="Polar residues" evidence="5">
    <location>
        <begin position="599"/>
        <end position="610"/>
    </location>
</feature>
<feature type="compositionally biased region" description="Basic residues" evidence="5">
    <location>
        <begin position="438"/>
        <end position="448"/>
    </location>
</feature>
<organism evidence="8 9">
    <name type="scientific">Tetrapisispora phaffii (strain ATCC 24235 / CBS 4417 / NBRC 1672 / NRRL Y-8282 / UCD 70-5)</name>
    <name type="common">Yeast</name>
    <name type="synonym">Fabospora phaffii</name>
    <dbReference type="NCBI Taxonomy" id="1071381"/>
    <lineage>
        <taxon>Eukaryota</taxon>
        <taxon>Fungi</taxon>
        <taxon>Dikarya</taxon>
        <taxon>Ascomycota</taxon>
        <taxon>Saccharomycotina</taxon>
        <taxon>Saccharomycetes</taxon>
        <taxon>Saccharomycetales</taxon>
        <taxon>Saccharomycetaceae</taxon>
        <taxon>Tetrapisispora</taxon>
    </lineage>
</organism>
<proteinExistence type="inferred from homology"/>
<dbReference type="OrthoDB" id="431825at2759"/>
<keyword evidence="4" id="KW-0539">Nucleus</keyword>
<dbReference type="GO" id="GO:0003723">
    <property type="term" value="F:RNA binding"/>
    <property type="evidence" value="ECO:0007669"/>
    <property type="project" value="EnsemblFungi"/>
</dbReference>
<gene>
    <name evidence="8" type="primary">TPHA0H01780</name>
    <name evidence="8" type="ordered locus">TPHA_0H01780</name>
</gene>
<dbReference type="Pfam" id="PF25121">
    <property type="entry name" value="RRM_ESF1"/>
    <property type="match status" value="1"/>
</dbReference>
<dbReference type="STRING" id="1071381.G8BX80"/>
<feature type="region of interest" description="Disordered" evidence="5">
    <location>
        <begin position="84"/>
        <end position="144"/>
    </location>
</feature>
<feature type="compositionally biased region" description="Basic and acidic residues" evidence="5">
    <location>
        <begin position="84"/>
        <end position="97"/>
    </location>
</feature>
<sequence length="622" mass="71991">MSSDKPVNTDERFSGVFNDPKFKNARKKNLKIKLDSRFSKSDLEVNRKARVDKYGRKISNLNNQEAKDFDKYFEKEEDGKGEEIAVKPLIDRARGEVPSDYQSSLDDYTSSESEDSEDEDLESEGESEAEIEETKPESGDSSKTIAVVNLDWDHVKATDLLVTFSSFVPKGGKIERIAIFPSEFGKQRMEREELEGPPKELFQKKKKKNSKKSNAEFNDDSDVDINDLYEEGDVDKEVDSKSLRQYQLDRLRYYYAVVFCNNISTAEAIYNNCDGTEYESTANVFDLRYVPDGMDFEDQPYDECTELPKNYTPLNFTTDALQHSNVKLTWDETPADRVEIAKRAFTQKEIDEMDFKAYLASDSEESEGENEEVKNKLKSLVGLSMKIGDKSIMDNKSDNEDGEVDMEITFTPGLAENDNNDKEEENEETTIEKVRRKEKERRKARKQKLKEIKQNSEQEKREKLKSLKTERSKKSEDTESDKNAKAELELLMMDEDEINGTSTINKKAHFNMKEILRSEKEKTKKSKFQNKEKIVEDNFKADLNDPRFNEMFEDHDFAIDPTQSEYKETAAMKEILKERSKRSTMKKANRSEKRKISPSDGSQKDISNIVNKLKNKNKKSKR</sequence>
<evidence type="ECO:0000256" key="2">
    <source>
        <dbReference type="ARBA" id="ARBA00009087"/>
    </source>
</evidence>
<evidence type="ECO:0000313" key="9">
    <source>
        <dbReference type="Proteomes" id="UP000005666"/>
    </source>
</evidence>
<feature type="domain" description="ESF1 RRM" evidence="7">
    <location>
        <begin position="144"/>
        <end position="305"/>
    </location>
</feature>